<proteinExistence type="inferred from homology"/>
<keyword evidence="4 7" id="KW-0472">Membrane</keyword>
<reference evidence="9" key="2">
    <citation type="submission" date="2023-05" db="EMBL/GenBank/DDBJ databases">
        <authorList>
            <consortium name="Lawrence Berkeley National Laboratory"/>
            <person name="Steindorff A."/>
            <person name="Hensen N."/>
            <person name="Bonometti L."/>
            <person name="Westerberg I."/>
            <person name="Brannstrom I.O."/>
            <person name="Guillou S."/>
            <person name="Cros-Aarteil S."/>
            <person name="Calhoun S."/>
            <person name="Haridas S."/>
            <person name="Kuo A."/>
            <person name="Mondo S."/>
            <person name="Pangilinan J."/>
            <person name="Riley R."/>
            <person name="Labutti K."/>
            <person name="Andreopoulos B."/>
            <person name="Lipzen A."/>
            <person name="Chen C."/>
            <person name="Yanf M."/>
            <person name="Daum C."/>
            <person name="Ng V."/>
            <person name="Clum A."/>
            <person name="Ohm R."/>
            <person name="Martin F."/>
            <person name="Silar P."/>
            <person name="Natvig D."/>
            <person name="Lalanne C."/>
            <person name="Gautier V."/>
            <person name="Ament-Velasquez S.L."/>
            <person name="Kruys A."/>
            <person name="Hutchinson M.I."/>
            <person name="Powell A.J."/>
            <person name="Barry K."/>
            <person name="Miller A.N."/>
            <person name="Grigoriev I.V."/>
            <person name="Debuchy R."/>
            <person name="Gladieux P."/>
            <person name="Thoren M.H."/>
            <person name="Johannesson H."/>
        </authorList>
    </citation>
    <scope>NUCLEOTIDE SEQUENCE</scope>
    <source>
        <strain evidence="9">CBS 141.50</strain>
    </source>
</reference>
<organism evidence="9 10">
    <name type="scientific">Dichotomopilus funicola</name>
    <dbReference type="NCBI Taxonomy" id="1934379"/>
    <lineage>
        <taxon>Eukaryota</taxon>
        <taxon>Fungi</taxon>
        <taxon>Dikarya</taxon>
        <taxon>Ascomycota</taxon>
        <taxon>Pezizomycotina</taxon>
        <taxon>Sordariomycetes</taxon>
        <taxon>Sordariomycetidae</taxon>
        <taxon>Sordariales</taxon>
        <taxon>Chaetomiaceae</taxon>
        <taxon>Dichotomopilus</taxon>
    </lineage>
</organism>
<evidence type="ECO:0000256" key="3">
    <source>
        <dbReference type="ARBA" id="ARBA00022989"/>
    </source>
</evidence>
<feature type="transmembrane region" description="Helical" evidence="7">
    <location>
        <begin position="208"/>
        <end position="226"/>
    </location>
</feature>
<evidence type="ECO:0000313" key="10">
    <source>
        <dbReference type="Proteomes" id="UP001302676"/>
    </source>
</evidence>
<feature type="transmembrane region" description="Helical" evidence="7">
    <location>
        <begin position="86"/>
        <end position="112"/>
    </location>
</feature>
<gene>
    <name evidence="9" type="ORF">C8A04DRAFT_26052</name>
</gene>
<reference evidence="9" key="1">
    <citation type="journal article" date="2023" name="Mol. Phylogenet. Evol.">
        <title>Genome-scale phylogeny and comparative genomics of the fungal order Sordariales.</title>
        <authorList>
            <person name="Hensen N."/>
            <person name="Bonometti L."/>
            <person name="Westerberg I."/>
            <person name="Brannstrom I.O."/>
            <person name="Guillou S."/>
            <person name="Cros-Aarteil S."/>
            <person name="Calhoun S."/>
            <person name="Haridas S."/>
            <person name="Kuo A."/>
            <person name="Mondo S."/>
            <person name="Pangilinan J."/>
            <person name="Riley R."/>
            <person name="LaButti K."/>
            <person name="Andreopoulos B."/>
            <person name="Lipzen A."/>
            <person name="Chen C."/>
            <person name="Yan M."/>
            <person name="Daum C."/>
            <person name="Ng V."/>
            <person name="Clum A."/>
            <person name="Steindorff A."/>
            <person name="Ohm R.A."/>
            <person name="Martin F."/>
            <person name="Silar P."/>
            <person name="Natvig D.O."/>
            <person name="Lalanne C."/>
            <person name="Gautier V."/>
            <person name="Ament-Velasquez S.L."/>
            <person name="Kruys A."/>
            <person name="Hutchinson M.I."/>
            <person name="Powell A.J."/>
            <person name="Barry K."/>
            <person name="Miller A.N."/>
            <person name="Grigoriev I.V."/>
            <person name="Debuchy R."/>
            <person name="Gladieux P."/>
            <person name="Hiltunen Thoren M."/>
            <person name="Johannesson H."/>
        </authorList>
    </citation>
    <scope>NUCLEOTIDE SEQUENCE</scope>
    <source>
        <strain evidence="9">CBS 141.50</strain>
    </source>
</reference>
<dbReference type="PANTHER" id="PTHR33048:SF155">
    <property type="entry name" value="INTEGRAL MEMBRANE PROTEIN"/>
    <property type="match status" value="1"/>
</dbReference>
<keyword evidence="2 7" id="KW-0812">Transmembrane</keyword>
<name>A0AAN6V7J0_9PEZI</name>
<feature type="compositionally biased region" description="Polar residues" evidence="6">
    <location>
        <begin position="303"/>
        <end position="313"/>
    </location>
</feature>
<dbReference type="RefSeq" id="XP_062639605.1">
    <property type="nucleotide sequence ID" value="XM_062779781.1"/>
</dbReference>
<protein>
    <submittedName>
        <fullName evidence="9">Integral membrane protein</fullName>
    </submittedName>
</protein>
<dbReference type="AlphaFoldDB" id="A0AAN6V7J0"/>
<comment type="subcellular location">
    <subcellularLocation>
        <location evidence="1">Membrane</location>
        <topology evidence="1">Multi-pass membrane protein</topology>
    </subcellularLocation>
</comment>
<feature type="domain" description="Rhodopsin" evidence="8">
    <location>
        <begin position="29"/>
        <end position="270"/>
    </location>
</feature>
<comment type="similarity">
    <text evidence="5">Belongs to the SAT4 family.</text>
</comment>
<feature type="transmembrane region" description="Helical" evidence="7">
    <location>
        <begin position="124"/>
        <end position="144"/>
    </location>
</feature>
<dbReference type="InterPro" id="IPR049326">
    <property type="entry name" value="Rhodopsin_dom_fungi"/>
</dbReference>
<dbReference type="InterPro" id="IPR052337">
    <property type="entry name" value="SAT4-like"/>
</dbReference>
<evidence type="ECO:0000256" key="4">
    <source>
        <dbReference type="ARBA" id="ARBA00023136"/>
    </source>
</evidence>
<evidence type="ECO:0000256" key="7">
    <source>
        <dbReference type="SAM" id="Phobius"/>
    </source>
</evidence>
<accession>A0AAN6V7J0</accession>
<evidence type="ECO:0000313" key="9">
    <source>
        <dbReference type="EMBL" id="KAK4146234.1"/>
    </source>
</evidence>
<comment type="caution">
    <text evidence="9">The sequence shown here is derived from an EMBL/GenBank/DDBJ whole genome shotgun (WGS) entry which is preliminary data.</text>
</comment>
<dbReference type="Proteomes" id="UP001302676">
    <property type="component" value="Unassembled WGS sequence"/>
</dbReference>
<feature type="transmembrane region" description="Helical" evidence="7">
    <location>
        <begin position="12"/>
        <end position="33"/>
    </location>
</feature>
<feature type="transmembrane region" description="Helical" evidence="7">
    <location>
        <begin position="246"/>
        <end position="266"/>
    </location>
</feature>
<keyword evidence="3 7" id="KW-1133">Transmembrane helix</keyword>
<dbReference type="EMBL" id="MU853563">
    <property type="protein sequence ID" value="KAK4146234.1"/>
    <property type="molecule type" value="Genomic_DNA"/>
</dbReference>
<keyword evidence="10" id="KW-1185">Reference proteome</keyword>
<feature type="transmembrane region" description="Helical" evidence="7">
    <location>
        <begin position="168"/>
        <end position="196"/>
    </location>
</feature>
<dbReference type="Pfam" id="PF20684">
    <property type="entry name" value="Fung_rhodopsin"/>
    <property type="match status" value="1"/>
</dbReference>
<feature type="region of interest" description="Disordered" evidence="6">
    <location>
        <begin position="284"/>
        <end position="313"/>
    </location>
</feature>
<evidence type="ECO:0000256" key="1">
    <source>
        <dbReference type="ARBA" id="ARBA00004141"/>
    </source>
</evidence>
<feature type="transmembrane region" description="Helical" evidence="7">
    <location>
        <begin position="45"/>
        <end position="66"/>
    </location>
</feature>
<evidence type="ECO:0000256" key="6">
    <source>
        <dbReference type="SAM" id="MobiDB-lite"/>
    </source>
</evidence>
<dbReference type="GO" id="GO:0016020">
    <property type="term" value="C:membrane"/>
    <property type="evidence" value="ECO:0007669"/>
    <property type="project" value="UniProtKB-SubCell"/>
</dbReference>
<evidence type="ECO:0000256" key="2">
    <source>
        <dbReference type="ARBA" id="ARBA00022692"/>
    </source>
</evidence>
<dbReference type="GeneID" id="87816394"/>
<dbReference type="PANTHER" id="PTHR33048">
    <property type="entry name" value="PTH11-LIKE INTEGRAL MEMBRANE PROTEIN (AFU_ORTHOLOGUE AFUA_5G11245)"/>
    <property type="match status" value="1"/>
</dbReference>
<sequence length="383" mass="42149">MGHPDDDKGPAVIIVCALFQALATVFVGARLFCRIRMLDRLYLDDWILMSAIGCGWTAVGFTVISVRYGDGKHMDTLEVEDMSQVLLWTIAGFFPGILAFTLPKLAVISLLCRMLNPNIWHKSFMFGLGTLLMINAFVCLGMLFGRCRPFRAVWDATIPEDQKVCWDFWIIVCYAIFTTAVSLLADLYLAVYPTLVLRKLQMSRKKKIALSCALGVGWISIGVTAYKFTRLPSMSSPDFSYDTADLTVWTIVEGSVVTIAATIPVLKPLADLIFGRSVFGDSSYRKNGDSETPGKGTGVSDLEQGNNHSRKAATTTNIIKSIIGDDNESEEQLVTVNGEGEHGANLVPLRDMPSREQHHADPGKGIVQTQEFTLAYGRSDATQ</sequence>
<evidence type="ECO:0000256" key="5">
    <source>
        <dbReference type="ARBA" id="ARBA00038359"/>
    </source>
</evidence>
<evidence type="ECO:0000259" key="8">
    <source>
        <dbReference type="Pfam" id="PF20684"/>
    </source>
</evidence>